<sequence>MDGREKEEEGGMEINVLGYFTILIKVFLNRRCLHAVDFPCKAISFGLVFVHSRFRFPHRFTDSFFPPFITSSFNRFRKIKIPPIMLQRFVDNALAITKESVKTFTYESLNNVTRLINGVSALLLAILPGKTTILEGMHGWELRPSFRGPRLPRWMENGVSSFNGFIHELSVDSDTSSVDYTSGEDDDGDDGSMFPASPSSHTSRMSHSSSFARANKQMTFFRSIMLLISLTLWPLKFLLRIPLLIYHSAGFRKGYGTANGTYGNKRSTSLKDHVVQSTTDRRRGVIEDLHLAIEVLIEAVFDIFHKAAHFLLSPSKIYHIFAGSSSSYGNLCTNNRDGESVVPVPTSVLGDVDPTPTESQTSFRRSLNTDARTCKDVITELGREKWAVGVGNFDVARHVKEMDDSSEAT</sequence>
<dbReference type="EMBL" id="JBBWWR010000018">
    <property type="protein sequence ID" value="KAK8943826.1"/>
    <property type="molecule type" value="Genomic_DNA"/>
</dbReference>
<gene>
    <name evidence="2" type="ORF">KSP40_PGU020667</name>
</gene>
<organism evidence="2 3">
    <name type="scientific">Platanthera guangdongensis</name>
    <dbReference type="NCBI Taxonomy" id="2320717"/>
    <lineage>
        <taxon>Eukaryota</taxon>
        <taxon>Viridiplantae</taxon>
        <taxon>Streptophyta</taxon>
        <taxon>Embryophyta</taxon>
        <taxon>Tracheophyta</taxon>
        <taxon>Spermatophyta</taxon>
        <taxon>Magnoliopsida</taxon>
        <taxon>Liliopsida</taxon>
        <taxon>Asparagales</taxon>
        <taxon>Orchidaceae</taxon>
        <taxon>Orchidoideae</taxon>
        <taxon>Orchideae</taxon>
        <taxon>Orchidinae</taxon>
        <taxon>Platanthera</taxon>
    </lineage>
</organism>
<accession>A0ABR2LL49</accession>
<dbReference type="Proteomes" id="UP001412067">
    <property type="component" value="Unassembled WGS sequence"/>
</dbReference>
<comment type="caution">
    <text evidence="2">The sequence shown here is derived from an EMBL/GenBank/DDBJ whole genome shotgun (WGS) entry which is preliminary data.</text>
</comment>
<feature type="compositionally biased region" description="Low complexity" evidence="1">
    <location>
        <begin position="197"/>
        <end position="208"/>
    </location>
</feature>
<name>A0ABR2LL49_9ASPA</name>
<keyword evidence="3" id="KW-1185">Reference proteome</keyword>
<evidence type="ECO:0000313" key="2">
    <source>
        <dbReference type="EMBL" id="KAK8943826.1"/>
    </source>
</evidence>
<reference evidence="2 3" key="1">
    <citation type="journal article" date="2022" name="Nat. Plants">
        <title>Genomes of leafy and leafless Platanthera orchids illuminate the evolution of mycoheterotrophy.</title>
        <authorList>
            <person name="Li M.H."/>
            <person name="Liu K.W."/>
            <person name="Li Z."/>
            <person name="Lu H.C."/>
            <person name="Ye Q.L."/>
            <person name="Zhang D."/>
            <person name="Wang J.Y."/>
            <person name="Li Y.F."/>
            <person name="Zhong Z.M."/>
            <person name="Liu X."/>
            <person name="Yu X."/>
            <person name="Liu D.K."/>
            <person name="Tu X.D."/>
            <person name="Liu B."/>
            <person name="Hao Y."/>
            <person name="Liao X.Y."/>
            <person name="Jiang Y.T."/>
            <person name="Sun W.H."/>
            <person name="Chen J."/>
            <person name="Chen Y.Q."/>
            <person name="Ai Y."/>
            <person name="Zhai J.W."/>
            <person name="Wu S.S."/>
            <person name="Zhou Z."/>
            <person name="Hsiao Y.Y."/>
            <person name="Wu W.L."/>
            <person name="Chen Y.Y."/>
            <person name="Lin Y.F."/>
            <person name="Hsu J.L."/>
            <person name="Li C.Y."/>
            <person name="Wang Z.W."/>
            <person name="Zhao X."/>
            <person name="Zhong W.Y."/>
            <person name="Ma X.K."/>
            <person name="Ma L."/>
            <person name="Huang J."/>
            <person name="Chen G.Z."/>
            <person name="Huang M.Z."/>
            <person name="Huang L."/>
            <person name="Peng D.H."/>
            <person name="Luo Y.B."/>
            <person name="Zou S.Q."/>
            <person name="Chen S.P."/>
            <person name="Lan S."/>
            <person name="Tsai W.C."/>
            <person name="Van de Peer Y."/>
            <person name="Liu Z.J."/>
        </authorList>
    </citation>
    <scope>NUCLEOTIDE SEQUENCE [LARGE SCALE GENOMIC DNA]</scope>
    <source>
        <strain evidence="2">Lor288</strain>
    </source>
</reference>
<protein>
    <submittedName>
        <fullName evidence="2">Uncharacterized protein</fullName>
    </submittedName>
</protein>
<evidence type="ECO:0000313" key="3">
    <source>
        <dbReference type="Proteomes" id="UP001412067"/>
    </source>
</evidence>
<evidence type="ECO:0000256" key="1">
    <source>
        <dbReference type="SAM" id="MobiDB-lite"/>
    </source>
</evidence>
<feature type="region of interest" description="Disordered" evidence="1">
    <location>
        <begin position="176"/>
        <end position="208"/>
    </location>
</feature>
<proteinExistence type="predicted"/>